<dbReference type="PANTHER" id="PTHR45528:SF1">
    <property type="entry name" value="SENSOR HISTIDINE KINASE CPXA"/>
    <property type="match status" value="1"/>
</dbReference>
<evidence type="ECO:0000313" key="18">
    <source>
        <dbReference type="Proteomes" id="UP000678895"/>
    </source>
</evidence>
<evidence type="ECO:0000256" key="6">
    <source>
        <dbReference type="ARBA" id="ARBA00022679"/>
    </source>
</evidence>
<evidence type="ECO:0000313" key="17">
    <source>
        <dbReference type="EMBL" id="GIO42198.1"/>
    </source>
</evidence>
<comment type="catalytic activity">
    <reaction evidence="1">
        <text>ATP + protein L-histidine = ADP + protein N-phospho-L-histidine.</text>
        <dbReference type="EC" id="2.7.13.3"/>
    </reaction>
</comment>
<dbReference type="SMART" id="SM00304">
    <property type="entry name" value="HAMP"/>
    <property type="match status" value="1"/>
</dbReference>
<keyword evidence="5" id="KW-0597">Phosphoprotein</keyword>
<dbReference type="InterPro" id="IPR036097">
    <property type="entry name" value="HisK_dim/P_sf"/>
</dbReference>
<evidence type="ECO:0000256" key="1">
    <source>
        <dbReference type="ARBA" id="ARBA00000085"/>
    </source>
</evidence>
<feature type="transmembrane region" description="Helical" evidence="14">
    <location>
        <begin position="12"/>
        <end position="32"/>
    </location>
</feature>
<evidence type="ECO:0000256" key="2">
    <source>
        <dbReference type="ARBA" id="ARBA00004651"/>
    </source>
</evidence>
<dbReference type="EC" id="2.7.13.3" evidence="3"/>
<dbReference type="Pfam" id="PF00672">
    <property type="entry name" value="HAMP"/>
    <property type="match status" value="1"/>
</dbReference>
<proteinExistence type="predicted"/>
<dbReference type="PROSITE" id="PS50885">
    <property type="entry name" value="HAMP"/>
    <property type="match status" value="1"/>
</dbReference>
<keyword evidence="13 14" id="KW-0472">Membrane</keyword>
<dbReference type="Gene3D" id="6.10.340.10">
    <property type="match status" value="1"/>
</dbReference>
<dbReference type="InterPro" id="IPR036890">
    <property type="entry name" value="HATPase_C_sf"/>
</dbReference>
<dbReference type="Pfam" id="PF00512">
    <property type="entry name" value="HisKA"/>
    <property type="match status" value="1"/>
</dbReference>
<evidence type="ECO:0000256" key="8">
    <source>
        <dbReference type="ARBA" id="ARBA00022741"/>
    </source>
</evidence>
<dbReference type="SUPFAM" id="SSF47384">
    <property type="entry name" value="Homodimeric domain of signal transducing histidine kinase"/>
    <property type="match status" value="1"/>
</dbReference>
<sequence length="373" mass="42176">MKRLKIFPKTFLYTLGLMVFMNVMAHTLFYLLTPPVSFTAKEYTNDPVLTAVTLNLSDYIAGIIRSVLPISMLICFIVSVLCSLLFSRAMTRPIRRISAETAQMETLDRNARCIVQSDDEIGALANNVNRLYHSLLKTIENLEIEKIKVSESEKSKVDFLRMASHELKTPVTALNAMLENMMLGVGKYKDHEVYLPKCKRMMEQLAEMIKNVLDTSNLSVLVRDEATADIYLPAFLTELCEPFQIIAKAKGIRFELDVTEGVTVHLPPELFGKALNNLVSNAVSYTQRGHSVMVYCDADHLVIENECDPIPEEHLKELFKPFYRPEYERGRDTGGNGLGLYIVDSILNALRISYTFTPTPSKKGMAFSLQIKK</sequence>
<dbReference type="Proteomes" id="UP000678895">
    <property type="component" value="Unassembled WGS sequence"/>
</dbReference>
<evidence type="ECO:0000256" key="9">
    <source>
        <dbReference type="ARBA" id="ARBA00022777"/>
    </source>
</evidence>
<dbReference type="RefSeq" id="WP_301626865.1">
    <property type="nucleotide sequence ID" value="NZ_BORS01000006.1"/>
</dbReference>
<feature type="transmembrane region" description="Helical" evidence="14">
    <location>
        <begin position="59"/>
        <end position="86"/>
    </location>
</feature>
<dbReference type="GO" id="GO:0005886">
    <property type="term" value="C:plasma membrane"/>
    <property type="evidence" value="ECO:0007669"/>
    <property type="project" value="UniProtKB-SubCell"/>
</dbReference>
<feature type="domain" description="Histidine kinase" evidence="15">
    <location>
        <begin position="162"/>
        <end position="373"/>
    </location>
</feature>
<evidence type="ECO:0000256" key="5">
    <source>
        <dbReference type="ARBA" id="ARBA00022553"/>
    </source>
</evidence>
<dbReference type="GO" id="GO:0000155">
    <property type="term" value="F:phosphorelay sensor kinase activity"/>
    <property type="evidence" value="ECO:0007669"/>
    <property type="project" value="InterPro"/>
</dbReference>
<dbReference type="Gene3D" id="1.10.287.130">
    <property type="match status" value="1"/>
</dbReference>
<dbReference type="Gene3D" id="3.30.565.10">
    <property type="entry name" value="Histidine kinase-like ATPase, C-terminal domain"/>
    <property type="match status" value="1"/>
</dbReference>
<comment type="subcellular location">
    <subcellularLocation>
        <location evidence="2">Cell membrane</location>
        <topology evidence="2">Multi-pass membrane protein</topology>
    </subcellularLocation>
</comment>
<keyword evidence="7 14" id="KW-0812">Transmembrane</keyword>
<dbReference type="GO" id="GO:0005524">
    <property type="term" value="F:ATP binding"/>
    <property type="evidence" value="ECO:0007669"/>
    <property type="project" value="UniProtKB-KW"/>
</dbReference>
<keyword evidence="6" id="KW-0808">Transferase</keyword>
<name>A0A919Y4H0_9BACL</name>
<comment type="caution">
    <text evidence="17">The sequence shown here is derived from an EMBL/GenBank/DDBJ whole genome shotgun (WGS) entry which is preliminary data.</text>
</comment>
<dbReference type="SUPFAM" id="SSF55874">
    <property type="entry name" value="ATPase domain of HSP90 chaperone/DNA topoisomerase II/histidine kinase"/>
    <property type="match status" value="1"/>
</dbReference>
<keyword evidence="9" id="KW-0418">Kinase</keyword>
<evidence type="ECO:0000256" key="7">
    <source>
        <dbReference type="ARBA" id="ARBA00022692"/>
    </source>
</evidence>
<keyword evidence="11 14" id="KW-1133">Transmembrane helix</keyword>
<dbReference type="InterPro" id="IPR003661">
    <property type="entry name" value="HisK_dim/P_dom"/>
</dbReference>
<dbReference type="CDD" id="cd06225">
    <property type="entry name" value="HAMP"/>
    <property type="match status" value="1"/>
</dbReference>
<gene>
    <name evidence="17" type="ORF">J41TS4_19560</name>
</gene>
<keyword evidence="4" id="KW-1003">Cell membrane</keyword>
<dbReference type="Pfam" id="PF02518">
    <property type="entry name" value="HATPase_c"/>
    <property type="match status" value="1"/>
</dbReference>
<evidence type="ECO:0000256" key="11">
    <source>
        <dbReference type="ARBA" id="ARBA00022989"/>
    </source>
</evidence>
<keyword evidence="18" id="KW-1185">Reference proteome</keyword>
<dbReference type="InterPro" id="IPR005467">
    <property type="entry name" value="His_kinase_dom"/>
</dbReference>
<dbReference type="EMBL" id="BORS01000006">
    <property type="protein sequence ID" value="GIO42198.1"/>
    <property type="molecule type" value="Genomic_DNA"/>
</dbReference>
<evidence type="ECO:0000259" key="16">
    <source>
        <dbReference type="PROSITE" id="PS50885"/>
    </source>
</evidence>
<evidence type="ECO:0000256" key="13">
    <source>
        <dbReference type="ARBA" id="ARBA00023136"/>
    </source>
</evidence>
<dbReference type="InterPro" id="IPR003594">
    <property type="entry name" value="HATPase_dom"/>
</dbReference>
<evidence type="ECO:0000256" key="12">
    <source>
        <dbReference type="ARBA" id="ARBA00023012"/>
    </source>
</evidence>
<evidence type="ECO:0000256" key="10">
    <source>
        <dbReference type="ARBA" id="ARBA00022840"/>
    </source>
</evidence>
<dbReference type="PANTHER" id="PTHR45528">
    <property type="entry name" value="SENSOR HISTIDINE KINASE CPXA"/>
    <property type="match status" value="1"/>
</dbReference>
<organism evidence="17 18">
    <name type="scientific">Paenibacillus apis</name>
    <dbReference type="NCBI Taxonomy" id="1792174"/>
    <lineage>
        <taxon>Bacteria</taxon>
        <taxon>Bacillati</taxon>
        <taxon>Bacillota</taxon>
        <taxon>Bacilli</taxon>
        <taxon>Bacillales</taxon>
        <taxon>Paenibacillaceae</taxon>
        <taxon>Paenibacillus</taxon>
    </lineage>
</organism>
<dbReference type="SMART" id="SM00387">
    <property type="entry name" value="HATPase_c"/>
    <property type="match status" value="1"/>
</dbReference>
<evidence type="ECO:0000256" key="4">
    <source>
        <dbReference type="ARBA" id="ARBA00022475"/>
    </source>
</evidence>
<keyword evidence="12" id="KW-0902">Two-component regulatory system</keyword>
<accession>A0A919Y4H0</accession>
<dbReference type="AlphaFoldDB" id="A0A919Y4H0"/>
<keyword evidence="8" id="KW-0547">Nucleotide-binding</keyword>
<evidence type="ECO:0000259" key="15">
    <source>
        <dbReference type="PROSITE" id="PS50109"/>
    </source>
</evidence>
<evidence type="ECO:0000256" key="3">
    <source>
        <dbReference type="ARBA" id="ARBA00012438"/>
    </source>
</evidence>
<dbReference type="SMART" id="SM00388">
    <property type="entry name" value="HisKA"/>
    <property type="match status" value="1"/>
</dbReference>
<evidence type="ECO:0000256" key="14">
    <source>
        <dbReference type="SAM" id="Phobius"/>
    </source>
</evidence>
<dbReference type="CDD" id="cd00082">
    <property type="entry name" value="HisKA"/>
    <property type="match status" value="1"/>
</dbReference>
<dbReference type="SUPFAM" id="SSF158472">
    <property type="entry name" value="HAMP domain-like"/>
    <property type="match status" value="1"/>
</dbReference>
<feature type="domain" description="HAMP" evidence="16">
    <location>
        <begin position="88"/>
        <end position="140"/>
    </location>
</feature>
<dbReference type="InterPro" id="IPR003660">
    <property type="entry name" value="HAMP_dom"/>
</dbReference>
<dbReference type="InterPro" id="IPR050398">
    <property type="entry name" value="HssS/ArlS-like"/>
</dbReference>
<dbReference type="PROSITE" id="PS50109">
    <property type="entry name" value="HIS_KIN"/>
    <property type="match status" value="1"/>
</dbReference>
<protein>
    <recommendedName>
        <fullName evidence="3">histidine kinase</fullName>
        <ecNumber evidence="3">2.7.13.3</ecNumber>
    </recommendedName>
</protein>
<reference evidence="17" key="1">
    <citation type="submission" date="2021-03" db="EMBL/GenBank/DDBJ databases">
        <title>Antimicrobial resistance genes in bacteria isolated from Japanese honey, and their potential for conferring macrolide and lincosamide resistance in the American foulbrood pathogen Paenibacillus larvae.</title>
        <authorList>
            <person name="Okamoto M."/>
            <person name="Kumagai M."/>
            <person name="Kanamori H."/>
            <person name="Takamatsu D."/>
        </authorList>
    </citation>
    <scope>NUCLEOTIDE SEQUENCE</scope>
    <source>
        <strain evidence="17">J41TS4</strain>
    </source>
</reference>
<keyword evidence="10" id="KW-0067">ATP-binding</keyword>